<dbReference type="AlphaFoldDB" id="A0A1E1WCL4"/>
<name>A0A1E1WCL4_PECGO</name>
<dbReference type="PROSITE" id="PS50157">
    <property type="entry name" value="ZINC_FINGER_C2H2_2"/>
    <property type="match status" value="1"/>
</dbReference>
<evidence type="ECO:0000259" key="2">
    <source>
        <dbReference type="PROSITE" id="PS50157"/>
    </source>
</evidence>
<keyword evidence="1" id="KW-0862">Zinc</keyword>
<evidence type="ECO:0000313" key="3">
    <source>
        <dbReference type="EMBL" id="JAT84677.1"/>
    </source>
</evidence>
<keyword evidence="1" id="KW-0479">Metal-binding</keyword>
<dbReference type="GO" id="GO:0008270">
    <property type="term" value="F:zinc ion binding"/>
    <property type="evidence" value="ECO:0007669"/>
    <property type="project" value="UniProtKB-KW"/>
</dbReference>
<dbReference type="EMBL" id="GDQN01006377">
    <property type="protein sequence ID" value="JAT84677.1"/>
    <property type="molecule type" value="Transcribed_RNA"/>
</dbReference>
<reference evidence="3" key="1">
    <citation type="submission" date="2015-09" db="EMBL/GenBank/DDBJ databases">
        <title>De novo assembly of Pectinophora gossypiella (Pink Bollworm) gut transcriptome.</title>
        <authorList>
            <person name="Tassone E.E."/>
        </authorList>
    </citation>
    <scope>NUCLEOTIDE SEQUENCE</scope>
</reference>
<keyword evidence="1" id="KW-0863">Zinc-finger</keyword>
<organism evidence="3">
    <name type="scientific">Pectinophora gossypiella</name>
    <name type="common">Cotton pink bollworm</name>
    <name type="synonym">Depressaria gossypiella</name>
    <dbReference type="NCBI Taxonomy" id="13191"/>
    <lineage>
        <taxon>Eukaryota</taxon>
        <taxon>Metazoa</taxon>
        <taxon>Ecdysozoa</taxon>
        <taxon>Arthropoda</taxon>
        <taxon>Hexapoda</taxon>
        <taxon>Insecta</taxon>
        <taxon>Pterygota</taxon>
        <taxon>Neoptera</taxon>
        <taxon>Endopterygota</taxon>
        <taxon>Lepidoptera</taxon>
        <taxon>Glossata</taxon>
        <taxon>Ditrysia</taxon>
        <taxon>Gelechioidea</taxon>
        <taxon>Gelechiidae</taxon>
        <taxon>Apatetrinae</taxon>
        <taxon>Pectinophora</taxon>
    </lineage>
</organism>
<dbReference type="InterPro" id="IPR013087">
    <property type="entry name" value="Znf_C2H2_type"/>
</dbReference>
<gene>
    <name evidence="3" type="ORF">g.10012</name>
</gene>
<dbReference type="PROSITE" id="PS00028">
    <property type="entry name" value="ZINC_FINGER_C2H2_1"/>
    <property type="match status" value="1"/>
</dbReference>
<proteinExistence type="predicted"/>
<dbReference type="OrthoDB" id="8117402at2759"/>
<accession>A0A1E1WCL4</accession>
<protein>
    <recommendedName>
        <fullName evidence="2">C2H2-type domain-containing protein</fullName>
    </recommendedName>
</protein>
<feature type="domain" description="C2H2-type" evidence="2">
    <location>
        <begin position="83"/>
        <end position="111"/>
    </location>
</feature>
<sequence>MQSEAYNNSSNIDIIGIDVGKDVPIAPVKDSHHIAHLVNEKPQDIPPPGQNPLGHHTLLPYEHKEMKDVYHHPYSSKSLIETPSCTICGEAFDYTSALAQHYMHQHKGYDFGKSYGLNLS</sequence>
<evidence type="ECO:0000256" key="1">
    <source>
        <dbReference type="PROSITE-ProRule" id="PRU00042"/>
    </source>
</evidence>